<keyword evidence="2" id="KW-1185">Reference proteome</keyword>
<name>A0A7W4YKB3_LEIAQ</name>
<comment type="caution">
    <text evidence="1">The sequence shown here is derived from an EMBL/GenBank/DDBJ whole genome shotgun (WGS) entry which is preliminary data.</text>
</comment>
<evidence type="ECO:0000313" key="2">
    <source>
        <dbReference type="Proteomes" id="UP000538196"/>
    </source>
</evidence>
<dbReference type="Proteomes" id="UP000538196">
    <property type="component" value="Unassembled WGS sequence"/>
</dbReference>
<reference evidence="1 2" key="1">
    <citation type="submission" date="2020-08" db="EMBL/GenBank/DDBJ databases">
        <title>Sequencing the genomes of 1000 actinobacteria strains.</title>
        <authorList>
            <person name="Klenk H.-P."/>
        </authorList>
    </citation>
    <scope>NUCLEOTIDE SEQUENCE [LARGE SCALE GENOMIC DNA]</scope>
    <source>
        <strain evidence="1 2">DSM 20146</strain>
    </source>
</reference>
<dbReference type="RefSeq" id="WP_021765066.1">
    <property type="nucleotide sequence ID" value="NZ_JACHVP010000005.1"/>
</dbReference>
<dbReference type="AlphaFoldDB" id="A0A7W4YKB3"/>
<organism evidence="1 2">
    <name type="scientific">Leifsonia aquatica</name>
    <name type="common">Corynebacterium aquaticum</name>
    <dbReference type="NCBI Taxonomy" id="144185"/>
    <lineage>
        <taxon>Bacteria</taxon>
        <taxon>Bacillati</taxon>
        <taxon>Actinomycetota</taxon>
        <taxon>Actinomycetes</taxon>
        <taxon>Micrococcales</taxon>
        <taxon>Microbacteriaceae</taxon>
        <taxon>Leifsonia</taxon>
    </lineage>
</organism>
<evidence type="ECO:0000313" key="1">
    <source>
        <dbReference type="EMBL" id="MBB2968946.1"/>
    </source>
</evidence>
<accession>A0A7W4YKB3</accession>
<protein>
    <submittedName>
        <fullName evidence="1">Uncharacterized protein</fullName>
    </submittedName>
</protein>
<dbReference type="EMBL" id="JACHVP010000005">
    <property type="protein sequence ID" value="MBB2968946.1"/>
    <property type="molecule type" value="Genomic_DNA"/>
</dbReference>
<proteinExistence type="predicted"/>
<sequence>MQTSRDSIRRMILEEIGESALDGVPSTFLGSIVTGVALAIGESELNYLGASAQKKGEIVRVRVGAFTSGTVTTIDAVYSLPTRNTDVSTRVHRRGDLERLEISGGVPSLGSDDTAEWPGRFTVRALYRDGLELIIPMSEANTPHKRSSVWTIFTALREDLAAR</sequence>
<gene>
    <name evidence="1" type="ORF">FHX33_003728</name>
</gene>